<name>A0A4R1GQM6_9GAMM</name>
<evidence type="ECO:0000256" key="5">
    <source>
        <dbReference type="SAM" id="Phobius"/>
    </source>
</evidence>
<dbReference type="CDD" id="cd11386">
    <property type="entry name" value="MCP_signal"/>
    <property type="match status" value="1"/>
</dbReference>
<dbReference type="SUPFAM" id="SSF58104">
    <property type="entry name" value="Methyl-accepting chemotaxis protein (MCP) signaling domain"/>
    <property type="match status" value="1"/>
</dbReference>
<dbReference type="GO" id="GO:0016020">
    <property type="term" value="C:membrane"/>
    <property type="evidence" value="ECO:0007669"/>
    <property type="project" value="UniProtKB-SubCell"/>
</dbReference>
<keyword evidence="5" id="KW-1133">Transmembrane helix</keyword>
<dbReference type="Gene3D" id="1.10.287.950">
    <property type="entry name" value="Methyl-accepting chemotaxis protein"/>
    <property type="match status" value="1"/>
</dbReference>
<dbReference type="AlphaFoldDB" id="A0A4R1GQM6"/>
<accession>A0A4R1GQM6</accession>
<dbReference type="Proteomes" id="UP000294546">
    <property type="component" value="Unassembled WGS sequence"/>
</dbReference>
<protein>
    <submittedName>
        <fullName evidence="7">Methyl-accepting chemotaxis protein</fullName>
    </submittedName>
</protein>
<dbReference type="InterPro" id="IPR025991">
    <property type="entry name" value="Chemoreceptor_zinc-bind_dom"/>
</dbReference>
<comment type="similarity">
    <text evidence="3">Belongs to the methyl-accepting chemotaxis (MCP) protein family.</text>
</comment>
<dbReference type="PANTHER" id="PTHR32089:SF112">
    <property type="entry name" value="LYSOZYME-LIKE PROTEIN-RELATED"/>
    <property type="match status" value="1"/>
</dbReference>
<reference evidence="7 8" key="1">
    <citation type="submission" date="2019-03" db="EMBL/GenBank/DDBJ databases">
        <title>Genomic Encyclopedia of Archaeal and Bacterial Type Strains, Phase II (KMG-II): from individual species to whole genera.</title>
        <authorList>
            <person name="Goeker M."/>
        </authorList>
    </citation>
    <scope>NUCLEOTIDE SEQUENCE [LARGE SCALE GENOMIC DNA]</scope>
    <source>
        <strain evidence="7 8">DSM 27697</strain>
    </source>
</reference>
<dbReference type="PROSITE" id="PS50111">
    <property type="entry name" value="CHEMOTAXIS_TRANSDUC_2"/>
    <property type="match status" value="1"/>
</dbReference>
<dbReference type="EMBL" id="SMFU01000007">
    <property type="protein sequence ID" value="TCK08409.1"/>
    <property type="molecule type" value="Genomic_DNA"/>
</dbReference>
<comment type="subcellular location">
    <subcellularLocation>
        <location evidence="1">Membrane</location>
    </subcellularLocation>
</comment>
<dbReference type="Gene3D" id="6.10.340.10">
    <property type="match status" value="1"/>
</dbReference>
<keyword evidence="2 4" id="KW-0807">Transducer</keyword>
<evidence type="ECO:0000256" key="4">
    <source>
        <dbReference type="PROSITE-ProRule" id="PRU00284"/>
    </source>
</evidence>
<keyword evidence="5" id="KW-0472">Membrane</keyword>
<feature type="domain" description="Methyl-accepting transducer" evidence="6">
    <location>
        <begin position="188"/>
        <end position="424"/>
    </location>
</feature>
<organism evidence="7 8">
    <name type="scientific">Marinobacterium mangrovicola</name>
    <dbReference type="NCBI Taxonomy" id="1476959"/>
    <lineage>
        <taxon>Bacteria</taxon>
        <taxon>Pseudomonadati</taxon>
        <taxon>Pseudomonadota</taxon>
        <taxon>Gammaproteobacteria</taxon>
        <taxon>Oceanospirillales</taxon>
        <taxon>Oceanospirillaceae</taxon>
        <taxon>Marinobacterium</taxon>
    </lineage>
</organism>
<evidence type="ECO:0000259" key="6">
    <source>
        <dbReference type="PROSITE" id="PS50111"/>
    </source>
</evidence>
<dbReference type="PANTHER" id="PTHR32089">
    <property type="entry name" value="METHYL-ACCEPTING CHEMOTAXIS PROTEIN MCPB"/>
    <property type="match status" value="1"/>
</dbReference>
<evidence type="ECO:0000256" key="3">
    <source>
        <dbReference type="ARBA" id="ARBA00029447"/>
    </source>
</evidence>
<evidence type="ECO:0000313" key="7">
    <source>
        <dbReference type="EMBL" id="TCK08409.1"/>
    </source>
</evidence>
<proteinExistence type="inferred from homology"/>
<dbReference type="Pfam" id="PF00015">
    <property type="entry name" value="MCPsignal"/>
    <property type="match status" value="1"/>
</dbReference>
<dbReference type="Pfam" id="PF13682">
    <property type="entry name" value="CZB"/>
    <property type="match status" value="1"/>
</dbReference>
<gene>
    <name evidence="7" type="ORF">CLV83_0488</name>
</gene>
<dbReference type="GO" id="GO:0006935">
    <property type="term" value="P:chemotaxis"/>
    <property type="evidence" value="ECO:0007669"/>
    <property type="project" value="UniProtKB-ARBA"/>
</dbReference>
<keyword evidence="5" id="KW-0812">Transmembrane</keyword>
<sequence>MASAPVYVRGFRYRVGKSIESLLSKCGMRTLGAQFLFSYLISLALILLLAAYAWISLDQQQSSLVGASAELRETLALETVSPQALQLVFEHQAGLLAQQAAFTDQAQLMVVLVTAVLLLLVICGRVFGLTVMMRQVSNLRDHLRLLSKHDFSTPIEVDNPDNEIGQNYTAYNDIVLQIGRLLHAVTMTSSRVNTTADQVISTLGDTNRGVREQQSSIEQVATAINEMAATVQEVARNAAHAAEAVEQASSSAGEGQSLMRHTVSSIDDVVATVDASSEVIGALAEDSGEVSKILGTITGIAEQTNLLALNAAIEAARAGEQGRGFAVVADEVRSLAQRTQESVASIREIVERLEKGASSAVASMEKTRTAASRTAEDAGRTHEALEVIVGSMSVVVDMNNQIAAAAEEQSEVAQDMDRNILSISDGSRRTAVFAEQTVDATGNITGHIHKLMEELARFKTSVNGVDLSAAKAAHLNWKVRLRRFLDGQASLKREEAVSHHDCAFGKWYYAEGLEKYADIEEMRAIEKPHEELHALVREAIDRVAKGERGGAEAIYDQVSLISAQIVARLNTIEDRVQAG</sequence>
<feature type="transmembrane region" description="Helical" evidence="5">
    <location>
        <begin position="108"/>
        <end position="132"/>
    </location>
</feature>
<dbReference type="Gene3D" id="1.20.120.30">
    <property type="entry name" value="Aspartate receptor, ligand-binding domain"/>
    <property type="match status" value="1"/>
</dbReference>
<dbReference type="InterPro" id="IPR004089">
    <property type="entry name" value="MCPsignal_dom"/>
</dbReference>
<dbReference type="SMART" id="SM00283">
    <property type="entry name" value="MA"/>
    <property type="match status" value="1"/>
</dbReference>
<evidence type="ECO:0000256" key="1">
    <source>
        <dbReference type="ARBA" id="ARBA00004370"/>
    </source>
</evidence>
<evidence type="ECO:0000313" key="8">
    <source>
        <dbReference type="Proteomes" id="UP000294546"/>
    </source>
</evidence>
<comment type="caution">
    <text evidence="7">The sequence shown here is derived from an EMBL/GenBank/DDBJ whole genome shotgun (WGS) entry which is preliminary data.</text>
</comment>
<dbReference type="RefSeq" id="WP_165900220.1">
    <property type="nucleotide sequence ID" value="NZ_SMFU01000007.1"/>
</dbReference>
<dbReference type="GO" id="GO:0007165">
    <property type="term" value="P:signal transduction"/>
    <property type="evidence" value="ECO:0007669"/>
    <property type="project" value="UniProtKB-KW"/>
</dbReference>
<feature type="transmembrane region" description="Helical" evidence="5">
    <location>
        <begin position="35"/>
        <end position="55"/>
    </location>
</feature>
<dbReference type="FunFam" id="1.10.287.950:FF:000001">
    <property type="entry name" value="Methyl-accepting chemotaxis sensory transducer"/>
    <property type="match status" value="1"/>
</dbReference>
<evidence type="ECO:0000256" key="2">
    <source>
        <dbReference type="ARBA" id="ARBA00023224"/>
    </source>
</evidence>
<keyword evidence="8" id="KW-1185">Reference proteome</keyword>